<keyword evidence="2" id="KW-1185">Reference proteome</keyword>
<dbReference type="AlphaFoldDB" id="A0A7G7VIF0"/>
<proteinExistence type="predicted"/>
<dbReference type="EMBL" id="CP060204">
    <property type="protein sequence ID" value="QNH53893.1"/>
    <property type="molecule type" value="Genomic_DNA"/>
</dbReference>
<dbReference type="RefSeq" id="WP_185979993.1">
    <property type="nucleotide sequence ID" value="NZ_CP060204.1"/>
</dbReference>
<dbReference type="KEGG" id="stim:H1B31_08470"/>
<protein>
    <submittedName>
        <fullName evidence="1">DUF4194 domain-containing protein</fullName>
    </submittedName>
</protein>
<gene>
    <name evidence="1" type="ORF">H1B31_08470</name>
</gene>
<dbReference type="Proteomes" id="UP000515480">
    <property type="component" value="Chromosome"/>
</dbReference>
<reference evidence="1 2" key="1">
    <citation type="submission" date="2020-07" db="EMBL/GenBank/DDBJ databases">
        <title>Complete genome and description of Selenomonas timonensis sp. nov., a new bacterium isolated from a gingivitis subject.</title>
        <authorList>
            <person name="Antezack A."/>
        </authorList>
    </citation>
    <scope>NUCLEOTIDE SEQUENCE [LARGE SCALE GENOMIC DNA]</scope>
    <source>
        <strain evidence="1 2">Marseille-Q3039</strain>
    </source>
</reference>
<accession>A0A7G7VIF0</accession>
<evidence type="ECO:0000313" key="2">
    <source>
        <dbReference type="Proteomes" id="UP000515480"/>
    </source>
</evidence>
<sequence>MKLELLNEEERTRIRSVIQSLLACNFLTREHDAALYIAARRYREELVEYFQVIGWEFRVDERYEIVWLLSTGMAHRRSLTLEESIWLLVLRLIYEEKRTGLSLSTFPMTTLAEIRAKYLALHLPDLKKTALQRLTQLSKQYRLADVLDRELSEEARIRLFHTLVLAVDGEELSELHKRLEIYRQRKEEDDEEAAENEGH</sequence>
<organism evidence="1 2">
    <name type="scientific">Selenomonas timonae</name>
    <dbReference type="NCBI Taxonomy" id="2754044"/>
    <lineage>
        <taxon>Bacteria</taxon>
        <taxon>Bacillati</taxon>
        <taxon>Bacillota</taxon>
        <taxon>Negativicutes</taxon>
        <taxon>Selenomonadales</taxon>
        <taxon>Selenomonadaceae</taxon>
        <taxon>Selenomonas</taxon>
    </lineage>
</organism>
<dbReference type="Pfam" id="PF13835">
    <property type="entry name" value="DUF4194"/>
    <property type="match status" value="1"/>
</dbReference>
<evidence type="ECO:0000313" key="1">
    <source>
        <dbReference type="EMBL" id="QNH53893.1"/>
    </source>
</evidence>
<name>A0A7G7VIF0_9FIRM</name>
<dbReference type="InterPro" id="IPR025449">
    <property type="entry name" value="JetB"/>
</dbReference>